<dbReference type="SUPFAM" id="SSF56925">
    <property type="entry name" value="OMPA-like"/>
    <property type="match status" value="1"/>
</dbReference>
<feature type="signal peptide" evidence="2">
    <location>
        <begin position="1"/>
        <end position="25"/>
    </location>
</feature>
<dbReference type="InterPro" id="IPR011250">
    <property type="entry name" value="OMP/PagP_B-barrel"/>
</dbReference>
<reference evidence="3 4" key="1">
    <citation type="submission" date="2024-10" db="EMBL/GenBank/DDBJ databases">
        <authorList>
            <person name="Yang X.-N."/>
        </authorList>
    </citation>
    <scope>NUCLEOTIDE SEQUENCE [LARGE SCALE GENOMIC DNA]</scope>
    <source>
        <strain evidence="3 4">CAU 1059</strain>
    </source>
</reference>
<keyword evidence="2" id="KW-0732">Signal</keyword>
<sequence>MTSRTTIAAAAAAALMGTLAAPAIAQSKGDMTVGIGVHNVNPQGSSTTAAGEISVGDNTRPTLTFEYFVADKIGIEVLAAWPFEHDISLAGAGKIGKTKHLPPVISVQYHFVNNSTVTPFVGLGLNYTTFFDDVATGALAGARLDLDDSWGLAAHAGLDFKVSERSSLRLDMRYMDIGTDVKVNGAKIGKVDIDPLVIGAAYVYKF</sequence>
<accession>A0ABW7I5S3</accession>
<dbReference type="Proteomes" id="UP001607157">
    <property type="component" value="Unassembled WGS sequence"/>
</dbReference>
<keyword evidence="4" id="KW-1185">Reference proteome</keyword>
<dbReference type="InterPro" id="IPR005618">
    <property type="entry name" value="OMPW"/>
</dbReference>
<name>A0ABW7I5S3_9RHOB</name>
<evidence type="ECO:0000256" key="1">
    <source>
        <dbReference type="ARBA" id="ARBA00009330"/>
    </source>
</evidence>
<feature type="chain" id="PRO_5045498871" evidence="2">
    <location>
        <begin position="26"/>
        <end position="206"/>
    </location>
</feature>
<dbReference type="Pfam" id="PF03922">
    <property type="entry name" value="OmpW"/>
    <property type="match status" value="1"/>
</dbReference>
<comment type="caution">
    <text evidence="3">The sequence shown here is derived from an EMBL/GenBank/DDBJ whole genome shotgun (WGS) entry which is preliminary data.</text>
</comment>
<dbReference type="PANTHER" id="PTHR36920">
    <property type="match status" value="1"/>
</dbReference>
<evidence type="ECO:0000313" key="4">
    <source>
        <dbReference type="Proteomes" id="UP001607157"/>
    </source>
</evidence>
<dbReference type="Gene3D" id="2.40.160.20">
    <property type="match status" value="1"/>
</dbReference>
<gene>
    <name evidence="3" type="ORF">ACGRVM_04535</name>
</gene>
<comment type="similarity">
    <text evidence="1">Belongs to the OmpW/AlkL family.</text>
</comment>
<evidence type="ECO:0000313" key="3">
    <source>
        <dbReference type="EMBL" id="MFH0253146.1"/>
    </source>
</evidence>
<dbReference type="RefSeq" id="WP_377168253.1">
    <property type="nucleotide sequence ID" value="NZ_JBHTJC010000001.1"/>
</dbReference>
<dbReference type="PANTHER" id="PTHR36920:SF1">
    <property type="entry name" value="OUTER MEMBRANE PROTEIN W"/>
    <property type="match status" value="1"/>
</dbReference>
<dbReference type="EMBL" id="JBIHMM010000001">
    <property type="protein sequence ID" value="MFH0253146.1"/>
    <property type="molecule type" value="Genomic_DNA"/>
</dbReference>
<evidence type="ECO:0000256" key="2">
    <source>
        <dbReference type="SAM" id="SignalP"/>
    </source>
</evidence>
<organism evidence="3 4">
    <name type="scientific">Roseovarius aquimarinus</name>
    <dbReference type="NCBI Taxonomy" id="1229156"/>
    <lineage>
        <taxon>Bacteria</taxon>
        <taxon>Pseudomonadati</taxon>
        <taxon>Pseudomonadota</taxon>
        <taxon>Alphaproteobacteria</taxon>
        <taxon>Rhodobacterales</taxon>
        <taxon>Roseobacteraceae</taxon>
        <taxon>Roseovarius</taxon>
    </lineage>
</organism>
<proteinExistence type="inferred from homology"/>
<protein>
    <submittedName>
        <fullName evidence="3">OmpW family protein</fullName>
    </submittedName>
</protein>